<name>A0ACB7V4P3_DIOAL</name>
<sequence length="183" mass="19982">MPMSMNDAPPLTGDDDNAVKSKCGESHESLIRNTNKGDNVDASVMARLSILKSRMEKTNSSCSEQQGTKETMRSPLLSSTAHNTGLESRQAKLNAFNVFADGPRNEMMKEISEPTSLAMNTTTIASLTTSDRPVIRISMLKAKEKQQISGSNNVSQPGSWNNNLTELLNLKGQEGITERRPIV</sequence>
<keyword evidence="2" id="KW-1185">Reference proteome</keyword>
<reference evidence="2" key="1">
    <citation type="journal article" date="2022" name="Nat. Commun.">
        <title>Chromosome evolution and the genetic basis of agronomically important traits in greater yam.</title>
        <authorList>
            <person name="Bredeson J.V."/>
            <person name="Lyons J.B."/>
            <person name="Oniyinde I.O."/>
            <person name="Okereke N.R."/>
            <person name="Kolade O."/>
            <person name="Nnabue I."/>
            <person name="Nwadili C.O."/>
            <person name="Hribova E."/>
            <person name="Parker M."/>
            <person name="Nwogha J."/>
            <person name="Shu S."/>
            <person name="Carlson J."/>
            <person name="Kariba R."/>
            <person name="Muthemba S."/>
            <person name="Knop K."/>
            <person name="Barton G.J."/>
            <person name="Sherwood A.V."/>
            <person name="Lopez-Montes A."/>
            <person name="Asiedu R."/>
            <person name="Jamnadass R."/>
            <person name="Muchugi A."/>
            <person name="Goodstein D."/>
            <person name="Egesi C.N."/>
            <person name="Featherston J."/>
            <person name="Asfaw A."/>
            <person name="Simpson G.G."/>
            <person name="Dolezel J."/>
            <person name="Hendre P.S."/>
            <person name="Van Deynze A."/>
            <person name="Kumar P.L."/>
            <person name="Obidiegwu J.E."/>
            <person name="Bhattacharjee R."/>
            <person name="Rokhsar D.S."/>
        </authorList>
    </citation>
    <scope>NUCLEOTIDE SEQUENCE [LARGE SCALE GENOMIC DNA]</scope>
    <source>
        <strain evidence="2">cv. TDa95/00328</strain>
    </source>
</reference>
<dbReference type="Proteomes" id="UP000827976">
    <property type="component" value="Chromosome 11"/>
</dbReference>
<accession>A0ACB7V4P3</accession>
<organism evidence="1 2">
    <name type="scientific">Dioscorea alata</name>
    <name type="common">Purple yam</name>
    <dbReference type="NCBI Taxonomy" id="55571"/>
    <lineage>
        <taxon>Eukaryota</taxon>
        <taxon>Viridiplantae</taxon>
        <taxon>Streptophyta</taxon>
        <taxon>Embryophyta</taxon>
        <taxon>Tracheophyta</taxon>
        <taxon>Spermatophyta</taxon>
        <taxon>Magnoliopsida</taxon>
        <taxon>Liliopsida</taxon>
        <taxon>Dioscoreales</taxon>
        <taxon>Dioscoreaceae</taxon>
        <taxon>Dioscorea</taxon>
    </lineage>
</organism>
<proteinExistence type="predicted"/>
<comment type="caution">
    <text evidence="1">The sequence shown here is derived from an EMBL/GenBank/DDBJ whole genome shotgun (WGS) entry which is preliminary data.</text>
</comment>
<protein>
    <submittedName>
        <fullName evidence="1">Uncharacterized protein</fullName>
    </submittedName>
</protein>
<evidence type="ECO:0000313" key="2">
    <source>
        <dbReference type="Proteomes" id="UP000827976"/>
    </source>
</evidence>
<evidence type="ECO:0000313" key="1">
    <source>
        <dbReference type="EMBL" id="KAH7668406.1"/>
    </source>
</evidence>
<dbReference type="EMBL" id="CM037021">
    <property type="protein sequence ID" value="KAH7668406.1"/>
    <property type="molecule type" value="Genomic_DNA"/>
</dbReference>
<gene>
    <name evidence="1" type="ORF">IHE45_11G009100</name>
</gene>